<dbReference type="EMBL" id="CP000667">
    <property type="protein sequence ID" value="ABP56799.1"/>
    <property type="molecule type" value="Genomic_DNA"/>
</dbReference>
<dbReference type="CDD" id="cd09008">
    <property type="entry name" value="MTAN"/>
    <property type="match status" value="1"/>
</dbReference>
<dbReference type="Pfam" id="PF01048">
    <property type="entry name" value="PNP_UDP_1"/>
    <property type="match status" value="1"/>
</dbReference>
<sequence length="386" mass="40743">MNTNSGFVVILTALNLEYEAVRDQLADLRVRPHPAGTRFEVGKLGQSGCRVALGLAGKGNHPAAVIAERAIAQFSPTAMLFVGIAGGLWPTIRLGDVVVASKVYAYHGGTSEDDGLKARPKSWEIPHEADQIAHHLDRSGTWHRNLPTATAPRVHFGPIAAGEVVQDSGISDQARWIRQHYHDAMAIEMEGAGAAQAGHLNRALPVVVVRGISDHADGSKAAMDGQNWQPKAARHAAAFATALAEELITQSPHSRGDTDRDGSRTMQMTNSNLATGNAQVGFQAGQINGNITVGATPAQSTDDVAASIAELRTRLKQAHLDGQLDEETYVAAESELEAAAECVAAGIPEKKSGLVVALKRLRGLVADVSELAARLAAIIAVVRSMS</sequence>
<feature type="domain" description="Nucleoside phosphorylase" evidence="1">
    <location>
        <begin position="8"/>
        <end position="243"/>
    </location>
</feature>
<dbReference type="InterPro" id="IPR035994">
    <property type="entry name" value="Nucleoside_phosphorylase_sf"/>
</dbReference>
<proteinExistence type="predicted"/>
<dbReference type="InterPro" id="IPR000845">
    <property type="entry name" value="Nucleoside_phosphorylase_d"/>
</dbReference>
<dbReference type="SUPFAM" id="SSF53167">
    <property type="entry name" value="Purine and uridine phosphorylases"/>
    <property type="match status" value="1"/>
</dbReference>
<dbReference type="RefSeq" id="WP_012015563.1">
    <property type="nucleotide sequence ID" value="NC_009380.1"/>
</dbReference>
<protein>
    <submittedName>
        <fullName evidence="2">Purine or other phosphorylase, family 1</fullName>
    </submittedName>
</protein>
<dbReference type="PANTHER" id="PTHR46832">
    <property type="entry name" value="5'-METHYLTHIOADENOSINE/S-ADENOSYLHOMOCYSTEINE NUCLEOSIDASE"/>
    <property type="match status" value="1"/>
</dbReference>
<dbReference type="GO" id="GO:0019284">
    <property type="term" value="P:L-methionine salvage from S-adenosylmethionine"/>
    <property type="evidence" value="ECO:0007669"/>
    <property type="project" value="TreeGrafter"/>
</dbReference>
<keyword evidence="3" id="KW-1185">Reference proteome</keyword>
<evidence type="ECO:0000313" key="2">
    <source>
        <dbReference type="EMBL" id="ABP56799.1"/>
    </source>
</evidence>
<dbReference type="AlphaFoldDB" id="A4XCZ2"/>
<reference evidence="3" key="1">
    <citation type="journal article" date="2007" name="Proc. Natl. Acad. Sci. U.S.A.">
        <title>Genome sequencing reveals complex secondary metabolome in the marine actinomycete Salinispora tropica.</title>
        <authorList>
            <person name="Udwary D.W."/>
            <person name="Zeigler L."/>
            <person name="Asolkar R.N."/>
            <person name="Singan V."/>
            <person name="Lapidus A."/>
            <person name="Fenical W."/>
            <person name="Jensen P.R."/>
            <person name="Moore B.S."/>
        </authorList>
    </citation>
    <scope>NUCLEOTIDE SEQUENCE [LARGE SCALE GENOMIC DNA]</scope>
    <source>
        <strain evidence="3">ATCC BAA-916 / DSM 44818 / CNB-440</strain>
    </source>
</reference>
<dbReference type="PATRIC" id="fig|369723.5.peg.4522"/>
<dbReference type="eggNOG" id="COG0775">
    <property type="taxonomic scope" value="Bacteria"/>
</dbReference>
<evidence type="ECO:0000259" key="1">
    <source>
        <dbReference type="Pfam" id="PF01048"/>
    </source>
</evidence>
<name>A4XCZ2_SALTO</name>
<dbReference type="GO" id="GO:0008782">
    <property type="term" value="F:adenosylhomocysteine nucleosidase activity"/>
    <property type="evidence" value="ECO:0007669"/>
    <property type="project" value="TreeGrafter"/>
</dbReference>
<dbReference type="STRING" id="369723.Strop_4371"/>
<dbReference type="GO" id="GO:0005829">
    <property type="term" value="C:cytosol"/>
    <property type="evidence" value="ECO:0007669"/>
    <property type="project" value="TreeGrafter"/>
</dbReference>
<dbReference type="GO" id="GO:0009116">
    <property type="term" value="P:nucleoside metabolic process"/>
    <property type="evidence" value="ECO:0007669"/>
    <property type="project" value="InterPro"/>
</dbReference>
<evidence type="ECO:0000313" key="3">
    <source>
        <dbReference type="Proteomes" id="UP000000235"/>
    </source>
</evidence>
<dbReference type="PANTHER" id="PTHR46832:SF1">
    <property type="entry name" value="5'-METHYLTHIOADENOSINE_S-ADENOSYLHOMOCYSTEINE NUCLEOSIDASE"/>
    <property type="match status" value="1"/>
</dbReference>
<dbReference type="Proteomes" id="UP000000235">
    <property type="component" value="Chromosome"/>
</dbReference>
<accession>A4XCZ2</accession>
<dbReference type="HOGENOM" id="CLU_060897_1_0_11"/>
<gene>
    <name evidence="2" type="ordered locus">Strop_4371</name>
</gene>
<dbReference type="GO" id="GO:0008930">
    <property type="term" value="F:methylthioadenosine nucleosidase activity"/>
    <property type="evidence" value="ECO:0007669"/>
    <property type="project" value="TreeGrafter"/>
</dbReference>
<organism evidence="2 3">
    <name type="scientific">Salinispora tropica (strain ATCC BAA-916 / DSM 44818 / JCM 13857 / NBRC 105044 / CNB-440)</name>
    <dbReference type="NCBI Taxonomy" id="369723"/>
    <lineage>
        <taxon>Bacteria</taxon>
        <taxon>Bacillati</taxon>
        <taxon>Actinomycetota</taxon>
        <taxon>Actinomycetes</taxon>
        <taxon>Micromonosporales</taxon>
        <taxon>Micromonosporaceae</taxon>
        <taxon>Salinispora</taxon>
    </lineage>
</organism>
<dbReference type="Gene3D" id="3.40.50.1580">
    <property type="entry name" value="Nucleoside phosphorylase domain"/>
    <property type="match status" value="1"/>
</dbReference>
<dbReference type="KEGG" id="stp:Strop_4371"/>